<reference evidence="2" key="1">
    <citation type="journal article" date="2015" name="Genome Announc.">
        <title>Draft Genome Sequence of Tolypothrix boutellei Strain VB521301.</title>
        <authorList>
            <person name="Chandrababunaidu M.M."/>
            <person name="Singh D."/>
            <person name="Sen D."/>
            <person name="Bhan S."/>
            <person name="Das S."/>
            <person name="Gupta A."/>
            <person name="Adhikary S.P."/>
            <person name="Tripathy S."/>
        </authorList>
    </citation>
    <scope>NUCLEOTIDE SEQUENCE</scope>
    <source>
        <strain evidence="2">VB521301</strain>
    </source>
</reference>
<evidence type="ECO:0000313" key="2">
    <source>
        <dbReference type="EMBL" id="KAF3889414.1"/>
    </source>
</evidence>
<proteinExistence type="predicted"/>
<dbReference type="GO" id="GO:0004803">
    <property type="term" value="F:transposase activity"/>
    <property type="evidence" value="ECO:0007669"/>
    <property type="project" value="InterPro"/>
</dbReference>
<feature type="domain" description="Transposase IS200-like" evidence="1">
    <location>
        <begin position="9"/>
        <end position="142"/>
    </location>
</feature>
<dbReference type="InterPro" id="IPR052715">
    <property type="entry name" value="RAYT_transposase"/>
</dbReference>
<comment type="caution">
    <text evidence="2">The sequence shown here is derived from an EMBL/GenBank/DDBJ whole genome shotgun (WGS) entry which is preliminary data.</text>
</comment>
<dbReference type="PANTHER" id="PTHR36966:SF1">
    <property type="entry name" value="REP-ASSOCIATED TYROSINE TRANSPOSASE"/>
    <property type="match status" value="1"/>
</dbReference>
<dbReference type="Gene3D" id="3.30.70.1290">
    <property type="entry name" value="Transposase IS200-like"/>
    <property type="match status" value="1"/>
</dbReference>
<dbReference type="EMBL" id="JHEG04000001">
    <property type="protein sequence ID" value="KAF3889414.1"/>
    <property type="molecule type" value="Genomic_DNA"/>
</dbReference>
<reference evidence="2" key="2">
    <citation type="submission" date="2019-11" db="EMBL/GenBank/DDBJ databases">
        <title>Improved Assembly of Tolypothrix boutellei genome.</title>
        <authorList>
            <person name="Sarangi A.N."/>
            <person name="Mukherjee M."/>
            <person name="Ghosh S."/>
            <person name="Singh D."/>
            <person name="Das A."/>
            <person name="Kant S."/>
            <person name="Prusty A."/>
            <person name="Tripathy S."/>
        </authorList>
    </citation>
    <scope>NUCLEOTIDE SEQUENCE</scope>
    <source>
        <strain evidence="2">VB521301</strain>
    </source>
</reference>
<dbReference type="GO" id="GO:0006313">
    <property type="term" value="P:DNA transposition"/>
    <property type="evidence" value="ECO:0007669"/>
    <property type="project" value="InterPro"/>
</dbReference>
<dbReference type="AlphaFoldDB" id="A0A8S9TCU3"/>
<dbReference type="SUPFAM" id="SSF143422">
    <property type="entry name" value="Transposase IS200-like"/>
    <property type="match status" value="1"/>
</dbReference>
<dbReference type="PANTHER" id="PTHR36966">
    <property type="entry name" value="REP-ASSOCIATED TYROSINE TRANSPOSASE"/>
    <property type="match status" value="1"/>
</dbReference>
<gene>
    <name evidence="2" type="ORF">DA73_0400030975</name>
</gene>
<dbReference type="Proteomes" id="UP000029738">
    <property type="component" value="Unassembled WGS sequence"/>
</dbReference>
<name>A0A8S9TCU3_9CYAN</name>
<dbReference type="RefSeq" id="WP_050046658.1">
    <property type="nucleotide sequence ID" value="NZ_JHEG04000001.1"/>
</dbReference>
<keyword evidence="3" id="KW-1185">Reference proteome</keyword>
<sequence>MGRSRYQVLGTQPHFLTCTIVNWIPLFSQVEIAQIILDSLKFLHQRQRLTLHAYVIMENHLHLIASAASLSKEICNFKSFTARSIIDLLKKDNNNYILNQLEFYKLKYKHDQEYQLWQEGFHPQAILDEEMFRQKLGYIHNNPVKRGYVDEPAHWRYSSYRNYIGQVGLLEVEMLGEAEPLLRHSQAEPGNEG</sequence>
<dbReference type="NCBIfam" id="NF047646">
    <property type="entry name" value="REP_Tyr_transpos"/>
    <property type="match status" value="1"/>
</dbReference>
<accession>A0A8S9TCU3</accession>
<dbReference type="GO" id="GO:0043565">
    <property type="term" value="F:sequence-specific DNA binding"/>
    <property type="evidence" value="ECO:0007669"/>
    <property type="project" value="TreeGrafter"/>
</dbReference>
<dbReference type="OrthoDB" id="9794403at2"/>
<evidence type="ECO:0000313" key="3">
    <source>
        <dbReference type="Proteomes" id="UP000029738"/>
    </source>
</evidence>
<dbReference type="InterPro" id="IPR036515">
    <property type="entry name" value="Transposase_17_sf"/>
</dbReference>
<evidence type="ECO:0000259" key="1">
    <source>
        <dbReference type="SMART" id="SM01321"/>
    </source>
</evidence>
<dbReference type="SMART" id="SM01321">
    <property type="entry name" value="Y1_Tnp"/>
    <property type="match status" value="1"/>
</dbReference>
<dbReference type="InterPro" id="IPR002686">
    <property type="entry name" value="Transposase_17"/>
</dbReference>
<protein>
    <submittedName>
        <fullName evidence="2">Transposase</fullName>
    </submittedName>
</protein>
<organism evidence="2 3">
    <name type="scientific">Tolypothrix bouteillei VB521301</name>
    <dbReference type="NCBI Taxonomy" id="1479485"/>
    <lineage>
        <taxon>Bacteria</taxon>
        <taxon>Bacillati</taxon>
        <taxon>Cyanobacteriota</taxon>
        <taxon>Cyanophyceae</taxon>
        <taxon>Nostocales</taxon>
        <taxon>Tolypothrichaceae</taxon>
        <taxon>Tolypothrix</taxon>
    </lineage>
</organism>